<dbReference type="Proteomes" id="UP000199759">
    <property type="component" value="Unassembled WGS sequence"/>
</dbReference>
<dbReference type="AlphaFoldDB" id="A0A1G9QLX0"/>
<evidence type="ECO:0000313" key="9">
    <source>
        <dbReference type="Proteomes" id="UP000199759"/>
    </source>
</evidence>
<dbReference type="GO" id="GO:0046872">
    <property type="term" value="F:metal ion binding"/>
    <property type="evidence" value="ECO:0007669"/>
    <property type="project" value="UniProtKB-KW"/>
</dbReference>
<evidence type="ECO:0000256" key="5">
    <source>
        <dbReference type="ARBA" id="ARBA00022842"/>
    </source>
</evidence>
<name>A0A1G9QLX0_9PROT</name>
<comment type="similarity">
    <text evidence="2">Belongs to the inositol monophosphatase superfamily.</text>
</comment>
<dbReference type="Pfam" id="PF00459">
    <property type="entry name" value="Inositol_P"/>
    <property type="match status" value="1"/>
</dbReference>
<evidence type="ECO:0000256" key="6">
    <source>
        <dbReference type="NCBIfam" id="TIGR02067"/>
    </source>
</evidence>
<evidence type="ECO:0000256" key="7">
    <source>
        <dbReference type="PIRSR" id="PIRSR600760-2"/>
    </source>
</evidence>
<evidence type="ECO:0000256" key="1">
    <source>
        <dbReference type="ARBA" id="ARBA00001946"/>
    </source>
</evidence>
<dbReference type="CDD" id="cd01641">
    <property type="entry name" value="Bacterial_IMPase_like_1"/>
    <property type="match status" value="1"/>
</dbReference>
<dbReference type="EMBL" id="FNHG01000005">
    <property type="protein sequence ID" value="SDM12013.1"/>
    <property type="molecule type" value="Genomic_DNA"/>
</dbReference>
<evidence type="ECO:0000256" key="4">
    <source>
        <dbReference type="ARBA" id="ARBA00022801"/>
    </source>
</evidence>
<dbReference type="InterPro" id="IPR051090">
    <property type="entry name" value="Inositol_monoP_superfamily"/>
</dbReference>
<keyword evidence="4" id="KW-0378">Hydrolase</keyword>
<protein>
    <recommendedName>
        <fullName evidence="6">Histidinol-phosphatase</fullName>
        <ecNumber evidence="6">3.1.3.15</ecNumber>
    </recommendedName>
</protein>
<proteinExistence type="inferred from homology"/>
<dbReference type="NCBIfam" id="TIGR02067">
    <property type="entry name" value="his_9_HisN"/>
    <property type="match status" value="1"/>
</dbReference>
<dbReference type="Gene3D" id="3.30.540.10">
    <property type="entry name" value="Fructose-1,6-Bisphosphatase, subunit A, domain 1"/>
    <property type="match status" value="1"/>
</dbReference>
<dbReference type="RefSeq" id="WP_091768417.1">
    <property type="nucleotide sequence ID" value="NZ_FNHG01000005.1"/>
</dbReference>
<organism evidence="8 9">
    <name type="scientific">Maricaulis salignorans</name>
    <dbReference type="NCBI Taxonomy" id="144026"/>
    <lineage>
        <taxon>Bacteria</taxon>
        <taxon>Pseudomonadati</taxon>
        <taxon>Pseudomonadota</taxon>
        <taxon>Alphaproteobacteria</taxon>
        <taxon>Maricaulales</taxon>
        <taxon>Maricaulaceae</taxon>
        <taxon>Maricaulis</taxon>
    </lineage>
</organism>
<feature type="binding site" evidence="7">
    <location>
        <position position="88"/>
    </location>
    <ligand>
        <name>Mg(2+)</name>
        <dbReference type="ChEBI" id="CHEBI:18420"/>
        <label>1</label>
        <note>catalytic</note>
    </ligand>
</feature>
<comment type="cofactor">
    <cofactor evidence="1 7">
        <name>Mg(2+)</name>
        <dbReference type="ChEBI" id="CHEBI:18420"/>
    </cofactor>
</comment>
<dbReference type="PANTHER" id="PTHR43200">
    <property type="entry name" value="PHOSPHATASE"/>
    <property type="match status" value="1"/>
</dbReference>
<keyword evidence="3 7" id="KW-0479">Metal-binding</keyword>
<dbReference type="PRINTS" id="PR00377">
    <property type="entry name" value="IMPHPHTASES"/>
</dbReference>
<dbReference type="GO" id="GO:0004401">
    <property type="term" value="F:histidinol-phosphatase activity"/>
    <property type="evidence" value="ECO:0007669"/>
    <property type="project" value="UniProtKB-UniRule"/>
</dbReference>
<dbReference type="STRING" id="144026.SAMN04488568_10581"/>
<feature type="binding site" evidence="7">
    <location>
        <position position="215"/>
    </location>
    <ligand>
        <name>Mg(2+)</name>
        <dbReference type="ChEBI" id="CHEBI:18420"/>
        <label>1</label>
        <note>catalytic</note>
    </ligand>
</feature>
<dbReference type="PANTHER" id="PTHR43200:SF6">
    <property type="entry name" value="3'(2'),5'-BISPHOSPHATE NUCLEOTIDASE"/>
    <property type="match status" value="1"/>
</dbReference>
<gene>
    <name evidence="8" type="ORF">SAMN04488568_10581</name>
</gene>
<keyword evidence="5 7" id="KW-0460">Magnesium</keyword>
<dbReference type="InterPro" id="IPR011809">
    <property type="entry name" value="His_9_proposed"/>
</dbReference>
<dbReference type="Gene3D" id="3.40.190.80">
    <property type="match status" value="1"/>
</dbReference>
<sequence length="265" mass="28146">MSYSRSQADIEIANRMADAARQAIAPYFRQTIQVDNKLAGGFDPVTAADRASETAMRAVLADLAPEDGILGEEFPDQPSLNGRKWVLDPIDGTRAFIAGLPTWTVLIALSQNGLPRIGMIDQPHIGERFVGWHGGATCSRGAETRPMATRKTGVLADAILATTDAYLFQGEESRAFDGLRQAVRLCRYGYDAYAYAMLAMGGLDLVVESGLQPYDVQALIPVVQGAGGVITNWRGGDCSGGGQVLAAAHPALHAEALNSLRSAAV</sequence>
<evidence type="ECO:0000313" key="8">
    <source>
        <dbReference type="EMBL" id="SDM12013.1"/>
    </source>
</evidence>
<dbReference type="EC" id="3.1.3.15" evidence="6"/>
<evidence type="ECO:0000256" key="3">
    <source>
        <dbReference type="ARBA" id="ARBA00022723"/>
    </source>
</evidence>
<accession>A0A1G9QLX0</accession>
<reference evidence="8 9" key="1">
    <citation type="submission" date="2016-10" db="EMBL/GenBank/DDBJ databases">
        <authorList>
            <person name="de Groot N.N."/>
        </authorList>
    </citation>
    <scope>NUCLEOTIDE SEQUENCE [LARGE SCALE GENOMIC DNA]</scope>
    <source>
        <strain evidence="8 9">DSM 16077</strain>
    </source>
</reference>
<feature type="binding site" evidence="7">
    <location>
        <position position="91"/>
    </location>
    <ligand>
        <name>Mg(2+)</name>
        <dbReference type="ChEBI" id="CHEBI:18420"/>
        <label>1</label>
        <note>catalytic</note>
    </ligand>
</feature>
<dbReference type="InterPro" id="IPR000760">
    <property type="entry name" value="Inositol_monophosphatase-like"/>
</dbReference>
<dbReference type="SUPFAM" id="SSF56655">
    <property type="entry name" value="Carbohydrate phosphatase"/>
    <property type="match status" value="1"/>
</dbReference>
<feature type="binding site" evidence="7">
    <location>
        <position position="90"/>
    </location>
    <ligand>
        <name>Mg(2+)</name>
        <dbReference type="ChEBI" id="CHEBI:18420"/>
        <label>2</label>
    </ligand>
</feature>
<keyword evidence="9" id="KW-1185">Reference proteome</keyword>
<feature type="binding site" evidence="7">
    <location>
        <position position="72"/>
    </location>
    <ligand>
        <name>Mg(2+)</name>
        <dbReference type="ChEBI" id="CHEBI:18420"/>
        <label>1</label>
        <note>catalytic</note>
    </ligand>
</feature>
<dbReference type="OrthoDB" id="9785695at2"/>
<evidence type="ECO:0000256" key="2">
    <source>
        <dbReference type="ARBA" id="ARBA00009759"/>
    </source>
</evidence>
<dbReference type="GO" id="GO:0000105">
    <property type="term" value="P:L-histidine biosynthetic process"/>
    <property type="evidence" value="ECO:0007669"/>
    <property type="project" value="UniProtKB-UniRule"/>
</dbReference>